<sequence>MNEIHACPSAGQEDDSHYRQEHRRSLAEPRAFWAEQARHLHWHRPWDEVLDESRAPLYRWFAGAEFNTCYNALDRHVEGGRAEQAALIYDSPVTGRCETYSYRELRDLVARFAGCLRALGVERSDRVVIYMPMVPEALIAMLACARIGAVHSVVFGGFAAPELAKRIEDAQPKLVVTASCGIEPTHTLAYKPLLDQAIALSAHKPAHCILLQRPQLRAELVPGRDLDWYAAMAAAQPVDCVPVAATDPLYVLYTSGTTGKPKGVVRDHGGHAVALHYSMRAVYAAKPGEVFWAASDVGWVVGHSYIVYAPLLLGCTTLLYEGKPVGTPDAGAFWRVIAQHRVSTFFTAPTALRAIKKEDPQGERLRDHDIGCLRALFLAGERSDADTIAWAQSLLGVPVVDHWWQTELGWPAIANCQGIEALPVKPGSSSVPVPGFDLQALDAEGAPVAAGQIGNLVLKLPLPPGTLPTLWNDVQGYLDNYLARYPGYYLTGDAGYLDADGYAWIMSRIDDIINVAGHRLSTGAMEEALAGHADVAECAVIGVADPLKGQLPLGLVVLKAGVRRPAEDLERELIARVREQIGAVASFKTVLIVARLPKTRSGKVLRSTMRALADGQTPVVPATIDDPRVLDEIAAALGKR</sequence>
<dbReference type="SUPFAM" id="SSF56801">
    <property type="entry name" value="Acetyl-CoA synthetase-like"/>
    <property type="match status" value="1"/>
</dbReference>
<dbReference type="EMBL" id="FOLS01000008">
    <property type="protein sequence ID" value="SFC64136.1"/>
    <property type="molecule type" value="Genomic_DNA"/>
</dbReference>
<dbReference type="Gene3D" id="3.30.300.30">
    <property type="match status" value="1"/>
</dbReference>
<dbReference type="InterPro" id="IPR020845">
    <property type="entry name" value="AMP-binding_CS"/>
</dbReference>
<dbReference type="AlphaFoldDB" id="A0AAQ1HLM7"/>
<proteinExistence type="inferred from homology"/>
<name>A0AAQ1HLM7_9PSED</name>
<dbReference type="Pfam" id="PF00501">
    <property type="entry name" value="AMP-binding"/>
    <property type="match status" value="1"/>
</dbReference>
<dbReference type="InterPro" id="IPR000873">
    <property type="entry name" value="AMP-dep_synth/lig_dom"/>
</dbReference>
<evidence type="ECO:0000259" key="5">
    <source>
        <dbReference type="Pfam" id="PF16177"/>
    </source>
</evidence>
<evidence type="ECO:0000259" key="4">
    <source>
        <dbReference type="Pfam" id="PF13193"/>
    </source>
</evidence>
<keyword evidence="7" id="KW-1185">Reference proteome</keyword>
<dbReference type="Pfam" id="PF13193">
    <property type="entry name" value="AMP-binding_C"/>
    <property type="match status" value="1"/>
</dbReference>
<accession>A0AAQ1HLM7</accession>
<dbReference type="InterPro" id="IPR042099">
    <property type="entry name" value="ANL_N_sf"/>
</dbReference>
<dbReference type="InterPro" id="IPR045851">
    <property type="entry name" value="AMP-bd_C_sf"/>
</dbReference>
<evidence type="ECO:0000259" key="3">
    <source>
        <dbReference type="Pfam" id="PF00501"/>
    </source>
</evidence>
<evidence type="ECO:0000313" key="7">
    <source>
        <dbReference type="Proteomes" id="UP000183385"/>
    </source>
</evidence>
<gene>
    <name evidence="6" type="ORF">SAMN05216577_108122</name>
</gene>
<feature type="domain" description="Acetyl-coenzyme A synthetase N-terminal" evidence="5">
    <location>
        <begin position="18"/>
        <end position="72"/>
    </location>
</feature>
<feature type="domain" description="AMP-dependent synthetase/ligase" evidence="3">
    <location>
        <begin position="82"/>
        <end position="459"/>
    </location>
</feature>
<reference evidence="6 7" key="1">
    <citation type="submission" date="2016-10" db="EMBL/GenBank/DDBJ databases">
        <authorList>
            <person name="Varghese N."/>
            <person name="Submissions S."/>
        </authorList>
    </citation>
    <scope>NUCLEOTIDE SEQUENCE [LARGE SCALE GENOMIC DNA]</scope>
    <source>
        <strain evidence="6 7">LMG 18378</strain>
    </source>
</reference>
<dbReference type="FunFam" id="3.30.300.30:FF:000017">
    <property type="entry name" value="Acyl-CoA synthetase short-chain family member 3"/>
    <property type="match status" value="1"/>
</dbReference>
<comment type="similarity">
    <text evidence="1">Belongs to the ATP-dependent AMP-binding enzyme family.</text>
</comment>
<dbReference type="FunFam" id="3.40.50.12780:FF:000011">
    <property type="entry name" value="Acetyl-coenzyme A synthetase 2-like, mitochondrial"/>
    <property type="match status" value="1"/>
</dbReference>
<dbReference type="Gene3D" id="3.40.50.12780">
    <property type="entry name" value="N-terminal domain of ligase-like"/>
    <property type="match status" value="1"/>
</dbReference>
<dbReference type="PROSITE" id="PS00455">
    <property type="entry name" value="AMP_BINDING"/>
    <property type="match status" value="1"/>
</dbReference>
<dbReference type="GO" id="GO:0050218">
    <property type="term" value="F:propionate-CoA ligase activity"/>
    <property type="evidence" value="ECO:0007669"/>
    <property type="project" value="TreeGrafter"/>
</dbReference>
<protein>
    <submittedName>
        <fullName evidence="6">Propionyl-CoA synthetase</fullName>
    </submittedName>
</protein>
<dbReference type="PANTHER" id="PTHR43347">
    <property type="entry name" value="ACYL-COA SYNTHETASE"/>
    <property type="match status" value="1"/>
</dbReference>
<comment type="caution">
    <text evidence="6">The sequence shown here is derived from an EMBL/GenBank/DDBJ whole genome shotgun (WGS) entry which is preliminary data.</text>
</comment>
<feature type="domain" description="AMP-binding enzyme C-terminal" evidence="4">
    <location>
        <begin position="525"/>
        <end position="603"/>
    </location>
</feature>
<evidence type="ECO:0000256" key="1">
    <source>
        <dbReference type="ARBA" id="ARBA00006432"/>
    </source>
</evidence>
<evidence type="ECO:0000256" key="2">
    <source>
        <dbReference type="SAM" id="MobiDB-lite"/>
    </source>
</evidence>
<dbReference type="CDD" id="cd05967">
    <property type="entry name" value="PrpE"/>
    <property type="match status" value="1"/>
</dbReference>
<dbReference type="GO" id="GO:0070013">
    <property type="term" value="C:intracellular organelle lumen"/>
    <property type="evidence" value="ECO:0007669"/>
    <property type="project" value="UniProtKB-ARBA"/>
</dbReference>
<dbReference type="Proteomes" id="UP000183385">
    <property type="component" value="Unassembled WGS sequence"/>
</dbReference>
<dbReference type="PANTHER" id="PTHR43347:SF3">
    <property type="entry name" value="ACYL-COA SYNTHETASE SHORT-CHAIN FAMILY MEMBER 3, MITOCHONDRIAL"/>
    <property type="match status" value="1"/>
</dbReference>
<dbReference type="InterPro" id="IPR025110">
    <property type="entry name" value="AMP-bd_C"/>
</dbReference>
<dbReference type="RefSeq" id="WP_074979611.1">
    <property type="nucleotide sequence ID" value="NZ_FOLS01000008.1"/>
</dbReference>
<dbReference type="Pfam" id="PF16177">
    <property type="entry name" value="ACAS_N"/>
    <property type="match status" value="1"/>
</dbReference>
<evidence type="ECO:0000313" key="6">
    <source>
        <dbReference type="EMBL" id="SFC64136.1"/>
    </source>
</evidence>
<organism evidence="6 7">
    <name type="scientific">Pseudomonas citronellolis</name>
    <dbReference type="NCBI Taxonomy" id="53408"/>
    <lineage>
        <taxon>Bacteria</taxon>
        <taxon>Pseudomonadati</taxon>
        <taxon>Pseudomonadota</taxon>
        <taxon>Gammaproteobacteria</taxon>
        <taxon>Pseudomonadales</taxon>
        <taxon>Pseudomonadaceae</taxon>
        <taxon>Pseudomonas</taxon>
    </lineage>
</organism>
<feature type="region of interest" description="Disordered" evidence="2">
    <location>
        <begin position="1"/>
        <end position="21"/>
    </location>
</feature>
<dbReference type="InterPro" id="IPR032387">
    <property type="entry name" value="ACAS_N"/>
</dbReference>